<evidence type="ECO:0000256" key="3">
    <source>
        <dbReference type="ARBA" id="ARBA00022857"/>
    </source>
</evidence>
<keyword evidence="5" id="KW-0311">Gluconate utilization</keyword>
<dbReference type="AlphaFoldDB" id="X0Y0L9"/>
<comment type="subunit">
    <text evidence="2">Homodimer.</text>
</comment>
<dbReference type="InterPro" id="IPR006183">
    <property type="entry name" value="Pgluconate_DH"/>
</dbReference>
<protein>
    <recommendedName>
        <fullName evidence="8">6-phosphogluconate dehydrogenase C-terminal domain-containing protein</fullName>
    </recommendedName>
</protein>
<keyword evidence="4" id="KW-0560">Oxidoreductase</keyword>
<dbReference type="EMBL" id="BARS01051857">
    <property type="protein sequence ID" value="GAG49349.1"/>
    <property type="molecule type" value="Genomic_DNA"/>
</dbReference>
<name>X0Y0L9_9ZZZZ</name>
<dbReference type="GO" id="GO:0006098">
    <property type="term" value="P:pentose-phosphate shunt"/>
    <property type="evidence" value="ECO:0007669"/>
    <property type="project" value="UniProtKB-KW"/>
</dbReference>
<evidence type="ECO:0000256" key="4">
    <source>
        <dbReference type="ARBA" id="ARBA00023002"/>
    </source>
</evidence>
<proteinExistence type="inferred from homology"/>
<feature type="domain" description="6-phosphogluconate dehydrogenase C-terminal" evidence="8">
    <location>
        <begin position="9"/>
        <end position="234"/>
    </location>
</feature>
<comment type="similarity">
    <text evidence="1">Belongs to the 6-phosphogluconate dehydrogenase family.</text>
</comment>
<evidence type="ECO:0000256" key="7">
    <source>
        <dbReference type="ARBA" id="ARBA00060616"/>
    </source>
</evidence>
<feature type="non-terminal residue" evidence="9">
    <location>
        <position position="234"/>
    </location>
</feature>
<evidence type="ECO:0000256" key="6">
    <source>
        <dbReference type="ARBA" id="ARBA00023126"/>
    </source>
</evidence>
<feature type="non-terminal residue" evidence="9">
    <location>
        <position position="1"/>
    </location>
</feature>
<reference evidence="9" key="1">
    <citation type="journal article" date="2014" name="Front. Microbiol.">
        <title>High frequency of phylogenetically diverse reductive dehalogenase-homologous genes in deep subseafloor sedimentary metagenomes.</title>
        <authorList>
            <person name="Kawai M."/>
            <person name="Futagami T."/>
            <person name="Toyoda A."/>
            <person name="Takaki Y."/>
            <person name="Nishi S."/>
            <person name="Hori S."/>
            <person name="Arai W."/>
            <person name="Tsubouchi T."/>
            <person name="Morono Y."/>
            <person name="Uchiyama I."/>
            <person name="Ito T."/>
            <person name="Fujiyama A."/>
            <person name="Inagaki F."/>
            <person name="Takami H."/>
        </authorList>
    </citation>
    <scope>NUCLEOTIDE SEQUENCE</scope>
    <source>
        <strain evidence="9">Expedition CK06-06</strain>
    </source>
</reference>
<keyword evidence="3" id="KW-0521">NADP</keyword>
<dbReference type="Pfam" id="PF00393">
    <property type="entry name" value="6PGD"/>
    <property type="match status" value="1"/>
</dbReference>
<evidence type="ECO:0000256" key="5">
    <source>
        <dbReference type="ARBA" id="ARBA00023064"/>
    </source>
</evidence>
<organism evidence="9">
    <name type="scientific">marine sediment metagenome</name>
    <dbReference type="NCBI Taxonomy" id="412755"/>
    <lineage>
        <taxon>unclassified sequences</taxon>
        <taxon>metagenomes</taxon>
        <taxon>ecological metagenomes</taxon>
    </lineage>
</organism>
<sequence>AFFGPGSAGHYVKMIHNGIEYAIMEAIAEAYDLMKRGLGMMPDEMANVFRDWNAGELGGYLVEITERILRHPDGKTGEALVESILDTAKQKGTGKWSTQSALDMGTTSPTIAMAVFARALSGLKMERIAAEKILPGPALQFNTPRESFVEDLRGAVMLTVLTAYAQGLRQLRDASAERSYNLDLAEAARVWMAGCIIRAKMLVPIAKAFREQPDLPLLFLTEPFLSLWKDNHLA</sequence>
<dbReference type="PRINTS" id="PR00076">
    <property type="entry name" value="6PGDHDRGNASE"/>
</dbReference>
<dbReference type="InterPro" id="IPR013328">
    <property type="entry name" value="6PGD_dom2"/>
</dbReference>
<dbReference type="FunFam" id="1.10.1040.10:FF:000032">
    <property type="entry name" value="6-phosphogluconate dehydrogenase, decarboxylating"/>
    <property type="match status" value="1"/>
</dbReference>
<comment type="pathway">
    <text evidence="7">Carbohydrate degradation; pentose phosphate pathway; D-ribulose 5-phosphate from D-glucose 6-phosphate (oxidative stage).</text>
</comment>
<dbReference type="Gene3D" id="1.10.1040.10">
    <property type="entry name" value="N-(1-d-carboxylethyl)-l-norvaline Dehydrogenase, domain 2"/>
    <property type="match status" value="1"/>
</dbReference>
<evidence type="ECO:0000313" key="9">
    <source>
        <dbReference type="EMBL" id="GAG49349.1"/>
    </source>
</evidence>
<dbReference type="SUPFAM" id="SSF48179">
    <property type="entry name" value="6-phosphogluconate dehydrogenase C-terminal domain-like"/>
    <property type="match status" value="1"/>
</dbReference>
<evidence type="ECO:0000259" key="8">
    <source>
        <dbReference type="SMART" id="SM01350"/>
    </source>
</evidence>
<accession>X0Y0L9</accession>
<evidence type="ECO:0000256" key="1">
    <source>
        <dbReference type="ARBA" id="ARBA00008419"/>
    </source>
</evidence>
<keyword evidence="6" id="KW-0570">Pentose shunt</keyword>
<comment type="caution">
    <text evidence="9">The sequence shown here is derived from an EMBL/GenBank/DDBJ whole genome shotgun (WGS) entry which is preliminary data.</text>
</comment>
<dbReference type="GO" id="GO:0019521">
    <property type="term" value="P:D-gluconate metabolic process"/>
    <property type="evidence" value="ECO:0007669"/>
    <property type="project" value="UniProtKB-KW"/>
</dbReference>
<dbReference type="InterPro" id="IPR008927">
    <property type="entry name" value="6-PGluconate_DH-like_C_sf"/>
</dbReference>
<gene>
    <name evidence="9" type="ORF">S01H1_77179</name>
</gene>
<dbReference type="InterPro" id="IPR006114">
    <property type="entry name" value="6PGDH_C"/>
</dbReference>
<dbReference type="SMART" id="SM01350">
    <property type="entry name" value="6PGD"/>
    <property type="match status" value="1"/>
</dbReference>
<evidence type="ECO:0000256" key="2">
    <source>
        <dbReference type="ARBA" id="ARBA00011738"/>
    </source>
</evidence>
<dbReference type="PANTHER" id="PTHR11811">
    <property type="entry name" value="6-PHOSPHOGLUCONATE DEHYDROGENASE"/>
    <property type="match status" value="1"/>
</dbReference>
<dbReference type="GO" id="GO:0004616">
    <property type="term" value="F:phosphogluconate dehydrogenase (decarboxylating) activity"/>
    <property type="evidence" value="ECO:0007669"/>
    <property type="project" value="InterPro"/>
</dbReference>